<dbReference type="PROSITE" id="PS51794">
    <property type="entry name" value="DAC"/>
    <property type="match status" value="1"/>
</dbReference>
<accession>A0AAW5HYX5</accession>
<dbReference type="RefSeq" id="WP_070975547.1">
    <property type="nucleotide sequence ID" value="NZ_JAEUWV010000008.1"/>
</dbReference>
<evidence type="ECO:0000256" key="1">
    <source>
        <dbReference type="ARBA" id="ARBA00000877"/>
    </source>
</evidence>
<dbReference type="Gene3D" id="1.10.150.20">
    <property type="entry name" value="5' to 3' exonuclease, C-terminal subdomain"/>
    <property type="match status" value="1"/>
</dbReference>
<dbReference type="InterPro" id="IPR036888">
    <property type="entry name" value="DNA_integrity_DisA_N_sf"/>
</dbReference>
<evidence type="ECO:0000259" key="6">
    <source>
        <dbReference type="PROSITE" id="PS51794"/>
    </source>
</evidence>
<dbReference type="GO" id="GO:0106408">
    <property type="term" value="F:diadenylate cyclase activity"/>
    <property type="evidence" value="ECO:0007669"/>
    <property type="project" value="UniProtKB-EC"/>
</dbReference>
<dbReference type="Gene3D" id="3.40.1700.10">
    <property type="entry name" value="DNA integrity scanning protein, DisA, N-terminal domain"/>
    <property type="match status" value="1"/>
</dbReference>
<dbReference type="InterPro" id="IPR003390">
    <property type="entry name" value="DNA_integrity_scan_DisA_N"/>
</dbReference>
<dbReference type="GO" id="GO:0005524">
    <property type="term" value="F:ATP binding"/>
    <property type="evidence" value="ECO:0007669"/>
    <property type="project" value="UniProtKB-KW"/>
</dbReference>
<dbReference type="Proteomes" id="UP001205920">
    <property type="component" value="Unassembled WGS sequence"/>
</dbReference>
<dbReference type="NCBIfam" id="NF010009">
    <property type="entry name" value="PRK13482.1"/>
    <property type="match status" value="1"/>
</dbReference>
<evidence type="ECO:0000256" key="2">
    <source>
        <dbReference type="ARBA" id="ARBA00022679"/>
    </source>
</evidence>
<keyword evidence="5" id="KW-0067">ATP-binding</keyword>
<sequence length="348" mass="38229">MSDDTMRAALERLAPGTALRDGLERIQRGHTGGLIVLGDGPEVVEICDGGIAFDIAFQPPLLRELCKMDGAVVLSADGSRITHANVQLVPSPHFPTSESGTRHRSAERTALQTGRPVISVSASMNTVTVYAGGRRHRLEEPAVLMGRANQALSTVERYRQRLDMSNHRLFVAEMNNYATVADVLNVLQRQLMLERAVTDLELSIVELGVDARQLSLQLSELEGNNAHDVEMLVRDYIATTTVPTDEQVHQALEALDTLPDSELLNTTALARQLGLPANEENLVQALIPRGYRALARVPRVQKFLMDQIVAVFGTLPAILEAQPEDLSSADHVTSLWARHIYEGLRRLS</sequence>
<evidence type="ECO:0000313" key="7">
    <source>
        <dbReference type="EMBL" id="MCO6394692.1"/>
    </source>
</evidence>
<dbReference type="SUPFAM" id="SSF47781">
    <property type="entry name" value="RuvA domain 2-like"/>
    <property type="match status" value="1"/>
</dbReference>
<dbReference type="SUPFAM" id="SSF143597">
    <property type="entry name" value="YojJ-like"/>
    <property type="match status" value="1"/>
</dbReference>
<evidence type="ECO:0000256" key="3">
    <source>
        <dbReference type="ARBA" id="ARBA00022695"/>
    </source>
</evidence>
<comment type="catalytic activity">
    <reaction evidence="1">
        <text>2 ATP = 3',3'-c-di-AMP + 2 diphosphate</text>
        <dbReference type="Rhea" id="RHEA:35655"/>
        <dbReference type="ChEBI" id="CHEBI:30616"/>
        <dbReference type="ChEBI" id="CHEBI:33019"/>
        <dbReference type="ChEBI" id="CHEBI:71500"/>
        <dbReference type="EC" id="2.7.7.85"/>
    </reaction>
</comment>
<comment type="caution">
    <text evidence="7">The sequence shown here is derived from an EMBL/GenBank/DDBJ whole genome shotgun (WGS) entry which is preliminary data.</text>
</comment>
<dbReference type="EMBL" id="JAEUWV010000008">
    <property type="protein sequence ID" value="MCO6394692.1"/>
    <property type="molecule type" value="Genomic_DNA"/>
</dbReference>
<feature type="domain" description="DAC" evidence="6">
    <location>
        <begin position="3"/>
        <end position="141"/>
    </location>
</feature>
<dbReference type="PANTHER" id="PTHR34185">
    <property type="entry name" value="DIADENYLATE CYCLASE"/>
    <property type="match status" value="1"/>
</dbReference>
<evidence type="ECO:0000256" key="5">
    <source>
        <dbReference type="ARBA" id="ARBA00022840"/>
    </source>
</evidence>
<evidence type="ECO:0000313" key="8">
    <source>
        <dbReference type="Proteomes" id="UP001205920"/>
    </source>
</evidence>
<keyword evidence="4" id="KW-0547">Nucleotide-binding</keyword>
<dbReference type="InterPro" id="IPR050338">
    <property type="entry name" value="DisA"/>
</dbReference>
<dbReference type="GO" id="GO:0004016">
    <property type="term" value="F:adenylate cyclase activity"/>
    <property type="evidence" value="ECO:0007669"/>
    <property type="project" value="TreeGrafter"/>
</dbReference>
<gene>
    <name evidence="7" type="primary">disA</name>
    <name evidence="7" type="ORF">JMN37_06840</name>
</gene>
<keyword evidence="3" id="KW-0548">Nucleotidyltransferase</keyword>
<reference evidence="7 8" key="1">
    <citation type="submission" date="2021-01" db="EMBL/GenBank/DDBJ databases">
        <title>Identification and Characterization of Corynebacterium sp.</title>
        <authorList>
            <person name="Luo Q."/>
            <person name="Qu P."/>
            <person name="Chen Q."/>
        </authorList>
    </citation>
    <scope>NUCLEOTIDE SEQUENCE [LARGE SCALE GENOMIC DNA]</scope>
    <source>
        <strain evidence="7 8">MC-18</strain>
    </source>
</reference>
<dbReference type="AlphaFoldDB" id="A0AAW5HYX5"/>
<dbReference type="Pfam" id="PF02457">
    <property type="entry name" value="DAC"/>
    <property type="match status" value="1"/>
</dbReference>
<name>A0AAW5HYX5_9CORY</name>
<evidence type="ECO:0000256" key="4">
    <source>
        <dbReference type="ARBA" id="ARBA00022741"/>
    </source>
</evidence>
<protein>
    <submittedName>
        <fullName evidence="7">DNA integrity scanning protein DisA</fullName>
    </submittedName>
</protein>
<keyword evidence="8" id="KW-1185">Reference proteome</keyword>
<dbReference type="Gene3D" id="1.20.1260.110">
    <property type="entry name" value="DNA integrity scanning linker region"/>
    <property type="match status" value="1"/>
</dbReference>
<dbReference type="PANTHER" id="PTHR34185:SF3">
    <property type="entry name" value="DNA INTEGRITY SCANNING PROTEIN DISA"/>
    <property type="match status" value="1"/>
</dbReference>
<proteinExistence type="predicted"/>
<dbReference type="InterPro" id="IPR010994">
    <property type="entry name" value="RuvA_2-like"/>
</dbReference>
<dbReference type="Pfam" id="PF10635">
    <property type="entry name" value="DisA-linker"/>
    <property type="match status" value="1"/>
</dbReference>
<dbReference type="InterPro" id="IPR018906">
    <property type="entry name" value="DNA_integrity_scan_DisA_link"/>
</dbReference>
<keyword evidence="2" id="KW-0808">Transferase</keyword>
<organism evidence="7 8">
    <name type="scientific">Corynebacterium lipophilum</name>
    <dbReference type="NCBI Taxonomy" id="2804918"/>
    <lineage>
        <taxon>Bacteria</taxon>
        <taxon>Bacillati</taxon>
        <taxon>Actinomycetota</taxon>
        <taxon>Actinomycetes</taxon>
        <taxon>Mycobacteriales</taxon>
        <taxon>Corynebacteriaceae</taxon>
        <taxon>Corynebacterium</taxon>
    </lineage>
</organism>
<dbReference type="InterPro" id="IPR038331">
    <property type="entry name" value="DisA_sf"/>
</dbReference>